<reference evidence="4 5" key="1">
    <citation type="journal article" date="2019" name="Sci. Rep.">
        <title>Orb-weaving spider Araneus ventricosus genome elucidates the spidroin gene catalogue.</title>
        <authorList>
            <person name="Kono N."/>
            <person name="Nakamura H."/>
            <person name="Ohtoshi R."/>
            <person name="Moran D.A.P."/>
            <person name="Shinohara A."/>
            <person name="Yoshida Y."/>
            <person name="Fujiwara M."/>
            <person name="Mori M."/>
            <person name="Tomita M."/>
            <person name="Arakawa K."/>
        </authorList>
    </citation>
    <scope>NUCLEOTIDE SEQUENCE [LARGE SCALE GENOMIC DNA]</scope>
</reference>
<name>A0A4Y2W1Z3_ARAVE</name>
<dbReference type="PANTHER" id="PTHR33273">
    <property type="entry name" value="DOMAIN-CONTAINING PROTEIN, PUTATIVE-RELATED"/>
    <property type="match status" value="1"/>
</dbReference>
<dbReference type="InterPro" id="IPR036691">
    <property type="entry name" value="Endo/exonu/phosph_ase_sf"/>
</dbReference>
<dbReference type="Proteomes" id="UP000499080">
    <property type="component" value="Unassembled WGS sequence"/>
</dbReference>
<feature type="domain" description="CCHC-type" evidence="3">
    <location>
        <begin position="280"/>
        <end position="293"/>
    </location>
</feature>
<comment type="caution">
    <text evidence="4">The sequence shown here is derived from an EMBL/GenBank/DDBJ whole genome shotgun (WGS) entry which is preliminary data.</text>
</comment>
<keyword evidence="1" id="KW-0862">Zinc</keyword>
<sequence>MADQPSRIGSSDGQIDQNATMDTGQNTSTGVSDPFEGKSPEIKGLLEKAMELENEIQAAIATSKATITKQTEIRQPLMEIMKIIVQRQVMIGQLMGRLSSEPKERTPSYAQIVSASVVPPSNIRDRSISKVKKSHNIMVYPKTEGVTSDQTRKRIQSKITPSSINVKVNSVRNIGKGGIIINAPSSDDIDKLLVELQQMEEIKDEFQAFKPKLKDPSIIIYNVTEDLSNEDFLESLKSQNIELSEATLTVRTSFRSRCGKYGHIALKCRDENFREGSGLCLRCGTKGHRERECSLDPKCINYKFHKYAHNYKPLAGFIVSNSKFRSLALLTERTLVVIEVDTGNEIFILCSIYCTPSSNFDEDLASLQSVILNNVHKKIIIFGDFNAKSPIWGNRGSDIRGQKLSDFINNNDLFVINRSDSLPTFSGPQGESWIDLALSLNIHPDSLQNWNITDRLTLSDHFIMELTVVMDPKPNKRKNKKWKLSELNFWRFKELLNIFVNKGFEVGDDIDSLIEHIQQGLVDICFRSRKIRNFKQQNSVWWNQELESMRSLVRALRRRYQKIYETTERVRRQIIFKKHLAIYVSKFALAKENSFRTFLGSIVKVNTFDSFYKLVKKNYNLTGGVQCVMRDTGVLTGSLRESMEVILEHFFSRLETNLNQNQIRFRDNYFGFPEITEVEISRIFASCANDKAPGPDGLTLGIIREFYDLNKNIFINIMNTLMGYGYFPTI</sequence>
<evidence type="ECO:0000313" key="4">
    <source>
        <dbReference type="EMBL" id="GBO30576.1"/>
    </source>
</evidence>
<dbReference type="GO" id="GO:0003824">
    <property type="term" value="F:catalytic activity"/>
    <property type="evidence" value="ECO:0007669"/>
    <property type="project" value="InterPro"/>
</dbReference>
<dbReference type="OrthoDB" id="6432697at2759"/>
<accession>A0A4Y2W1Z3</accession>
<organism evidence="4 5">
    <name type="scientific">Araneus ventricosus</name>
    <name type="common">Orbweaver spider</name>
    <name type="synonym">Epeira ventricosa</name>
    <dbReference type="NCBI Taxonomy" id="182803"/>
    <lineage>
        <taxon>Eukaryota</taxon>
        <taxon>Metazoa</taxon>
        <taxon>Ecdysozoa</taxon>
        <taxon>Arthropoda</taxon>
        <taxon>Chelicerata</taxon>
        <taxon>Arachnida</taxon>
        <taxon>Araneae</taxon>
        <taxon>Araneomorphae</taxon>
        <taxon>Entelegynae</taxon>
        <taxon>Araneoidea</taxon>
        <taxon>Araneidae</taxon>
        <taxon>Araneus</taxon>
    </lineage>
</organism>
<keyword evidence="1" id="KW-0863">Zinc-finger</keyword>
<evidence type="ECO:0000313" key="5">
    <source>
        <dbReference type="Proteomes" id="UP000499080"/>
    </source>
</evidence>
<evidence type="ECO:0000256" key="1">
    <source>
        <dbReference type="PROSITE-ProRule" id="PRU00047"/>
    </source>
</evidence>
<dbReference type="SUPFAM" id="SSF56219">
    <property type="entry name" value="DNase I-like"/>
    <property type="match status" value="1"/>
</dbReference>
<feature type="non-terminal residue" evidence="4">
    <location>
        <position position="730"/>
    </location>
</feature>
<protein>
    <recommendedName>
        <fullName evidence="3">CCHC-type domain-containing protein</fullName>
    </recommendedName>
</protein>
<dbReference type="InterPro" id="IPR036875">
    <property type="entry name" value="Znf_CCHC_sf"/>
</dbReference>
<dbReference type="PROSITE" id="PS50158">
    <property type="entry name" value="ZF_CCHC"/>
    <property type="match status" value="1"/>
</dbReference>
<dbReference type="Pfam" id="PF14529">
    <property type="entry name" value="Exo_endo_phos_2"/>
    <property type="match status" value="1"/>
</dbReference>
<dbReference type="InterPro" id="IPR001878">
    <property type="entry name" value="Znf_CCHC"/>
</dbReference>
<dbReference type="InterPro" id="IPR005135">
    <property type="entry name" value="Endo/exonuclease/phosphatase"/>
</dbReference>
<dbReference type="GO" id="GO:0008270">
    <property type="term" value="F:zinc ion binding"/>
    <property type="evidence" value="ECO:0007669"/>
    <property type="project" value="UniProtKB-KW"/>
</dbReference>
<dbReference type="Gene3D" id="4.10.60.10">
    <property type="entry name" value="Zinc finger, CCHC-type"/>
    <property type="match status" value="1"/>
</dbReference>
<keyword evidence="1" id="KW-0479">Metal-binding</keyword>
<dbReference type="GO" id="GO:0003676">
    <property type="term" value="F:nucleic acid binding"/>
    <property type="evidence" value="ECO:0007669"/>
    <property type="project" value="InterPro"/>
</dbReference>
<evidence type="ECO:0000256" key="2">
    <source>
        <dbReference type="SAM" id="MobiDB-lite"/>
    </source>
</evidence>
<dbReference type="AlphaFoldDB" id="A0A4Y2W1Z3"/>
<feature type="region of interest" description="Disordered" evidence="2">
    <location>
        <begin position="1"/>
        <end position="39"/>
    </location>
</feature>
<dbReference type="EMBL" id="BGPR01053762">
    <property type="protein sequence ID" value="GBO30576.1"/>
    <property type="molecule type" value="Genomic_DNA"/>
</dbReference>
<gene>
    <name evidence="4" type="ORF">AVEN_113931_1</name>
</gene>
<evidence type="ECO:0000259" key="3">
    <source>
        <dbReference type="PROSITE" id="PS50158"/>
    </source>
</evidence>
<dbReference type="Gene3D" id="3.60.10.10">
    <property type="entry name" value="Endonuclease/exonuclease/phosphatase"/>
    <property type="match status" value="1"/>
</dbReference>
<dbReference type="PANTHER" id="PTHR33273:SF4">
    <property type="entry name" value="ENDONUCLEASE_EXONUCLEASE_PHOSPHATASE DOMAIN-CONTAINING PROTEIN"/>
    <property type="match status" value="1"/>
</dbReference>
<dbReference type="SUPFAM" id="SSF57756">
    <property type="entry name" value="Retrovirus zinc finger-like domains"/>
    <property type="match status" value="1"/>
</dbReference>
<dbReference type="SMART" id="SM00343">
    <property type="entry name" value="ZnF_C2HC"/>
    <property type="match status" value="2"/>
</dbReference>
<proteinExistence type="predicted"/>
<feature type="compositionally biased region" description="Polar residues" evidence="2">
    <location>
        <begin position="7"/>
        <end position="31"/>
    </location>
</feature>
<keyword evidence="5" id="KW-1185">Reference proteome</keyword>